<reference evidence="4" key="1">
    <citation type="submission" date="2022-06" db="EMBL/GenBank/DDBJ databases">
        <title>Sequencing the genomes of 1000 actinobacteria strains.</title>
        <authorList>
            <person name="Klenk H.-P."/>
        </authorList>
    </citation>
    <scope>NUCLEOTIDE SEQUENCE</scope>
    <source>
        <strain evidence="4">DSM 46694</strain>
    </source>
</reference>
<feature type="domain" description="DNA methylase adenine-specific" evidence="3">
    <location>
        <begin position="149"/>
        <end position="353"/>
    </location>
</feature>
<dbReference type="Pfam" id="PF02384">
    <property type="entry name" value="N6_Mtase"/>
    <property type="match status" value="1"/>
</dbReference>
<dbReference type="InterPro" id="IPR003356">
    <property type="entry name" value="DNA_methylase_A-5"/>
</dbReference>
<name>A0A9X2H3J4_9ACTN</name>
<dbReference type="PANTHER" id="PTHR42998:SF1">
    <property type="entry name" value="TYPE I RESTRICTION ENZYME HINDI METHYLASE SUBUNIT"/>
    <property type="match status" value="1"/>
</dbReference>
<dbReference type="SUPFAM" id="SSF53335">
    <property type="entry name" value="S-adenosyl-L-methionine-dependent methyltransferases"/>
    <property type="match status" value="1"/>
</dbReference>
<evidence type="ECO:0000256" key="2">
    <source>
        <dbReference type="ARBA" id="ARBA00023125"/>
    </source>
</evidence>
<evidence type="ECO:0000313" key="4">
    <source>
        <dbReference type="EMBL" id="MCP2365308.1"/>
    </source>
</evidence>
<keyword evidence="1" id="KW-0680">Restriction system</keyword>
<keyword evidence="4" id="KW-0489">Methyltransferase</keyword>
<dbReference type="EMBL" id="JAMZEB010000002">
    <property type="protein sequence ID" value="MCP2365308.1"/>
    <property type="molecule type" value="Genomic_DNA"/>
</dbReference>
<accession>A0A9X2H3J4</accession>
<dbReference type="InterPro" id="IPR044946">
    <property type="entry name" value="Restrct_endonuc_typeI_TRD_sf"/>
</dbReference>
<comment type="caution">
    <text evidence="4">The sequence shown here is derived from an EMBL/GenBank/DDBJ whole genome shotgun (WGS) entry which is preliminary data.</text>
</comment>
<dbReference type="PANTHER" id="PTHR42998">
    <property type="entry name" value="TYPE I RESTRICTION ENZYME HINDVIIP M PROTEIN-RELATED"/>
    <property type="match status" value="1"/>
</dbReference>
<dbReference type="Gene3D" id="3.40.50.150">
    <property type="entry name" value="Vaccinia Virus protein VP39"/>
    <property type="match status" value="1"/>
</dbReference>
<keyword evidence="4" id="KW-0808">Transferase</keyword>
<evidence type="ECO:0000259" key="3">
    <source>
        <dbReference type="Pfam" id="PF02384"/>
    </source>
</evidence>
<dbReference type="PRINTS" id="PR00507">
    <property type="entry name" value="N12N6MTFRASE"/>
</dbReference>
<dbReference type="GO" id="GO:0003677">
    <property type="term" value="F:DNA binding"/>
    <property type="evidence" value="ECO:0007669"/>
    <property type="project" value="UniProtKB-KW"/>
</dbReference>
<organism evidence="4 5">
    <name type="scientific">Nonomuraea thailandensis</name>
    <dbReference type="NCBI Taxonomy" id="1188745"/>
    <lineage>
        <taxon>Bacteria</taxon>
        <taxon>Bacillati</taxon>
        <taxon>Actinomycetota</taxon>
        <taxon>Actinomycetes</taxon>
        <taxon>Streptosporangiales</taxon>
        <taxon>Streptosporangiaceae</taxon>
        <taxon>Nonomuraea</taxon>
    </lineage>
</organism>
<evidence type="ECO:0000256" key="1">
    <source>
        <dbReference type="ARBA" id="ARBA00022747"/>
    </source>
</evidence>
<dbReference type="GO" id="GO:0009307">
    <property type="term" value="P:DNA restriction-modification system"/>
    <property type="evidence" value="ECO:0007669"/>
    <property type="project" value="UniProtKB-KW"/>
</dbReference>
<dbReference type="Gene3D" id="3.90.220.20">
    <property type="entry name" value="DNA methylase specificity domains"/>
    <property type="match status" value="1"/>
</dbReference>
<dbReference type="RefSeq" id="WP_253758484.1">
    <property type="nucleotide sequence ID" value="NZ_BAABKA010000005.1"/>
</dbReference>
<protein>
    <submittedName>
        <fullName evidence="4">SAM-dependent methyltransferase</fullName>
    </submittedName>
</protein>
<dbReference type="SUPFAM" id="SSF116734">
    <property type="entry name" value="DNA methylase specificity domain"/>
    <property type="match status" value="1"/>
</dbReference>
<dbReference type="GO" id="GO:0008170">
    <property type="term" value="F:N-methyltransferase activity"/>
    <property type="evidence" value="ECO:0007669"/>
    <property type="project" value="InterPro"/>
</dbReference>
<sequence>MKVLQDSATVAAADIARLAGVGRAAVSNWRRRFDDFPEPVGGTSSSPLFSLAEVEEWLRRQGKIAEVPLDERVWQQLRAGVEDLQLAHVVGGIGTFLLSGETEEVSSAFPRSLLDAVSELVAERGAAPTFDFLYDRYLEAHSRRVVTLPPEVADLMTALVVPKGGTVIDPTCGLGSLLVSAAGAGAAHVCGQDRDEDAARIATARLLLHGHDAVIRAGDSLRADGFAEVLADAVVCAPPFGDRNWGYEELASDVRWQYGLPPRGESELAWVQHCLSHLKPGGHAVVLMPAAAANRRSGRRIRAQLLRSGTLRGVISLPVGAAPHALSAPHLWMLRKPAPGDPIPSHVLMIDVSDVRWAQLSARVLDAWRDFASDTGGQGGRALIELLDEEVDLTPPQLTDVSGRTFCSAYQNLAESVTELQKALHDIQGSSVTHPELAMTTIAEQVKAGAVTVHQAPRQQAGSGKLPVLTVDDVLAGRGPGGRTSPSADMVRLEPGDVVVPSGGRAFIARIVHEEDAVLGSGLHLFRVDPSRIDPACLAGFLRIAGSQAAGRSQSGTSRSDIRKVEIPRLPLEEQRRLGAAFTRLERLEKIVARVAEQGATLIDLGRAGLGSANVVFSDQA</sequence>
<dbReference type="CDD" id="cd02440">
    <property type="entry name" value="AdoMet_MTases"/>
    <property type="match status" value="1"/>
</dbReference>
<keyword evidence="2" id="KW-0238">DNA-binding</keyword>
<dbReference type="AlphaFoldDB" id="A0A9X2H3J4"/>
<gene>
    <name evidence="4" type="ORF">HD597_012328</name>
</gene>
<dbReference type="GO" id="GO:0032259">
    <property type="term" value="P:methylation"/>
    <property type="evidence" value="ECO:0007669"/>
    <property type="project" value="UniProtKB-KW"/>
</dbReference>
<proteinExistence type="predicted"/>
<dbReference type="Proteomes" id="UP001139648">
    <property type="component" value="Unassembled WGS sequence"/>
</dbReference>
<evidence type="ECO:0000313" key="5">
    <source>
        <dbReference type="Proteomes" id="UP001139648"/>
    </source>
</evidence>
<dbReference type="InterPro" id="IPR029063">
    <property type="entry name" value="SAM-dependent_MTases_sf"/>
</dbReference>
<dbReference type="InterPro" id="IPR052916">
    <property type="entry name" value="Type-I_RE_MTase_Subunit"/>
</dbReference>
<keyword evidence="5" id="KW-1185">Reference proteome</keyword>